<dbReference type="Pfam" id="PF13579">
    <property type="entry name" value="Glyco_trans_4_4"/>
    <property type="match status" value="1"/>
</dbReference>
<feature type="domain" description="Glycosyl transferase family 1" evidence="1">
    <location>
        <begin position="184"/>
        <end position="346"/>
    </location>
</feature>
<dbReference type="InterPro" id="IPR001296">
    <property type="entry name" value="Glyco_trans_1"/>
</dbReference>
<dbReference type="Pfam" id="PF00534">
    <property type="entry name" value="Glycos_transf_1"/>
    <property type="match status" value="1"/>
</dbReference>
<evidence type="ECO:0000313" key="4">
    <source>
        <dbReference type="Proteomes" id="UP000198426"/>
    </source>
</evidence>
<feature type="domain" description="Glycosyltransferase subfamily 4-like N-terminal" evidence="2">
    <location>
        <begin position="15"/>
        <end position="174"/>
    </location>
</feature>
<organism evidence="3 4">
    <name type="scientific">Tropicimonas sediminicola</name>
    <dbReference type="NCBI Taxonomy" id="1031541"/>
    <lineage>
        <taxon>Bacteria</taxon>
        <taxon>Pseudomonadati</taxon>
        <taxon>Pseudomonadota</taxon>
        <taxon>Alphaproteobacteria</taxon>
        <taxon>Rhodobacterales</taxon>
        <taxon>Roseobacteraceae</taxon>
        <taxon>Tropicimonas</taxon>
    </lineage>
</organism>
<dbReference type="Gene3D" id="3.40.50.2000">
    <property type="entry name" value="Glycogen Phosphorylase B"/>
    <property type="match status" value="2"/>
</dbReference>
<protein>
    <submittedName>
        <fullName evidence="3">Glycosyltransferase involved in cell wall bisynthesis</fullName>
    </submittedName>
</protein>
<reference evidence="3 4" key="1">
    <citation type="submission" date="2017-06" db="EMBL/GenBank/DDBJ databases">
        <authorList>
            <person name="Kim H.J."/>
            <person name="Triplett B.A."/>
        </authorList>
    </citation>
    <scope>NUCLEOTIDE SEQUENCE [LARGE SCALE GENOMIC DNA]</scope>
    <source>
        <strain evidence="3 4">DSM 29339</strain>
    </source>
</reference>
<keyword evidence="4" id="KW-1185">Reference proteome</keyword>
<name>A0A239M291_9RHOB</name>
<proteinExistence type="predicted"/>
<dbReference type="RefSeq" id="WP_089235322.1">
    <property type="nucleotide sequence ID" value="NZ_FZOY01000012.1"/>
</dbReference>
<evidence type="ECO:0000313" key="3">
    <source>
        <dbReference type="EMBL" id="SNT36836.1"/>
    </source>
</evidence>
<dbReference type="OrthoDB" id="9790710at2"/>
<dbReference type="PANTHER" id="PTHR12526:SF637">
    <property type="entry name" value="GLYCOSYLTRANSFERASE EPSF-RELATED"/>
    <property type="match status" value="1"/>
</dbReference>
<dbReference type="GO" id="GO:0016757">
    <property type="term" value="F:glycosyltransferase activity"/>
    <property type="evidence" value="ECO:0007669"/>
    <property type="project" value="InterPro"/>
</dbReference>
<keyword evidence="3" id="KW-0808">Transferase</keyword>
<dbReference type="AlphaFoldDB" id="A0A239M291"/>
<dbReference type="SUPFAM" id="SSF53756">
    <property type="entry name" value="UDP-Glycosyltransferase/glycogen phosphorylase"/>
    <property type="match status" value="1"/>
</dbReference>
<sequence>MKIGLLTGRLSAAAGGLASSVPNLAHLLGSSDDAEVEIFGVEDPQNPDAAADWAEHVHAAKAYGPKAFHYAPEIVRKLRAFAPDITDVQGLWTYPSLANFNHHRATGTPYLVTPRGMLDPWARDRSALRKRIVRLWFEDAHLRAAACLRATAEMEAEHFRSFGLTNPIAIVPNGVEIPTLLARPRSKSGRRRLLFLSRIHPKKGLQLLLNAWGAIEASRPEWDLVIAGPDELNHTIEMQSLARRLGLSRVKWQGPVHGADKTALYRSADLFILPTHGENFGLVVAEALAHEIPVITTRNAPWAGLETHGCGWWIPLEDQGLRNTMILATAQPAETLHQMGAKGRSWVTRDFGLDQVAVKMLEVYRWVATGGAPPLTVQR</sequence>
<dbReference type="EMBL" id="FZOY01000012">
    <property type="protein sequence ID" value="SNT36836.1"/>
    <property type="molecule type" value="Genomic_DNA"/>
</dbReference>
<accession>A0A239M291</accession>
<evidence type="ECO:0000259" key="1">
    <source>
        <dbReference type="Pfam" id="PF00534"/>
    </source>
</evidence>
<dbReference type="Proteomes" id="UP000198426">
    <property type="component" value="Unassembled WGS sequence"/>
</dbReference>
<dbReference type="PANTHER" id="PTHR12526">
    <property type="entry name" value="GLYCOSYLTRANSFERASE"/>
    <property type="match status" value="1"/>
</dbReference>
<evidence type="ECO:0000259" key="2">
    <source>
        <dbReference type="Pfam" id="PF13579"/>
    </source>
</evidence>
<gene>
    <name evidence="3" type="ORF">SAMN05421757_11243</name>
</gene>
<dbReference type="InterPro" id="IPR028098">
    <property type="entry name" value="Glyco_trans_4-like_N"/>
</dbReference>